<keyword evidence="7" id="KW-1185">Reference proteome</keyword>
<dbReference type="SUPFAM" id="SSF48239">
    <property type="entry name" value="Terpenoid cyclases/Protein prenyltransferases"/>
    <property type="match status" value="1"/>
</dbReference>
<dbReference type="Proteomes" id="UP001180020">
    <property type="component" value="Unassembled WGS sequence"/>
</dbReference>
<accession>A0AAV9C1U7</accession>
<sequence>MLLKDMASKLRKETSGNFMDSLCDDIKGMLSLYEATYLGFEGEKTINEARAFTAKFLEDYLEGDKDETNPILKQQVIHSLELPRHWRVTRIESYWYMNIYERQGDVNPTLLELAKLDFNLVQSTHQTDIRKMSREALTMVNCFITTIDDTHDVYGSMDELILFTDAINRWELNEMQNLPEYMKILISALFKTTEEIAHKILNEKGVDVISYLKKAWADLCNSYLVEAEWYHSGYMPSFDEYMNNAWLSISSPLIMVHTYFYVTEDITNEALDSLKNYNGIIRRSSIVFRLLDDLVTSKHELERGDVPKAIECYMLERGVSEEVAIEHVRGLISEGWKKMNEEHAVPSQFDREFIEACINTTRMAQCIYQYGDGHGCPEQYGTTNRILSSLVQPIPLNLAHKK</sequence>
<organism evidence="6 7">
    <name type="scientific">Acorus calamus</name>
    <name type="common">Sweet flag</name>
    <dbReference type="NCBI Taxonomy" id="4465"/>
    <lineage>
        <taxon>Eukaryota</taxon>
        <taxon>Viridiplantae</taxon>
        <taxon>Streptophyta</taxon>
        <taxon>Embryophyta</taxon>
        <taxon>Tracheophyta</taxon>
        <taxon>Spermatophyta</taxon>
        <taxon>Magnoliopsida</taxon>
        <taxon>Liliopsida</taxon>
        <taxon>Acoraceae</taxon>
        <taxon>Acorus</taxon>
    </lineage>
</organism>
<dbReference type="InterPro" id="IPR036965">
    <property type="entry name" value="Terpene_synth_N_sf"/>
</dbReference>
<evidence type="ECO:0000313" key="6">
    <source>
        <dbReference type="EMBL" id="KAK1282866.1"/>
    </source>
</evidence>
<evidence type="ECO:0000259" key="4">
    <source>
        <dbReference type="Pfam" id="PF01397"/>
    </source>
</evidence>
<dbReference type="SUPFAM" id="SSF48576">
    <property type="entry name" value="Terpenoid synthases"/>
    <property type="match status" value="1"/>
</dbReference>
<dbReference type="AlphaFoldDB" id="A0AAV9C1U7"/>
<comment type="caution">
    <text evidence="6">The sequence shown here is derived from an EMBL/GenBank/DDBJ whole genome shotgun (WGS) entry which is preliminary data.</text>
</comment>
<dbReference type="SFLD" id="SFLDS00005">
    <property type="entry name" value="Isoprenoid_Synthase_Type_I"/>
    <property type="match status" value="1"/>
</dbReference>
<name>A0AAV9C1U7_ACOCL</name>
<dbReference type="InterPro" id="IPR044814">
    <property type="entry name" value="Terpene_cyclase_plant_C1"/>
</dbReference>
<dbReference type="SFLD" id="SFLDG01019">
    <property type="entry name" value="Terpene_Cyclase_Like_1_C_Termi"/>
    <property type="match status" value="1"/>
</dbReference>
<feature type="domain" description="Terpene synthase metal-binding" evidence="5">
    <location>
        <begin position="132"/>
        <end position="338"/>
    </location>
</feature>
<proteinExistence type="predicted"/>
<keyword evidence="2" id="KW-0479">Metal-binding</keyword>
<comment type="cofactor">
    <cofactor evidence="1">
        <name>Mg(2+)</name>
        <dbReference type="ChEBI" id="CHEBI:18420"/>
    </cofactor>
</comment>
<dbReference type="InterPro" id="IPR008930">
    <property type="entry name" value="Terpenoid_cyclase/PrenylTrfase"/>
</dbReference>
<gene>
    <name evidence="6" type="ORF">QJS10_CPB22g00250</name>
</gene>
<dbReference type="Gene3D" id="1.50.10.130">
    <property type="entry name" value="Terpene synthase, N-terminal domain"/>
    <property type="match status" value="1"/>
</dbReference>
<dbReference type="Pfam" id="PF01397">
    <property type="entry name" value="Terpene_synth"/>
    <property type="match status" value="1"/>
</dbReference>
<keyword evidence="3" id="KW-0460">Magnesium</keyword>
<reference evidence="6" key="2">
    <citation type="submission" date="2023-06" db="EMBL/GenBank/DDBJ databases">
        <authorList>
            <person name="Ma L."/>
            <person name="Liu K.-W."/>
            <person name="Li Z."/>
            <person name="Hsiao Y.-Y."/>
            <person name="Qi Y."/>
            <person name="Fu T."/>
            <person name="Tang G."/>
            <person name="Zhang D."/>
            <person name="Sun W.-H."/>
            <person name="Liu D.-K."/>
            <person name="Li Y."/>
            <person name="Chen G.-Z."/>
            <person name="Liu X.-D."/>
            <person name="Liao X.-Y."/>
            <person name="Jiang Y.-T."/>
            <person name="Yu X."/>
            <person name="Hao Y."/>
            <person name="Huang J."/>
            <person name="Zhao X.-W."/>
            <person name="Ke S."/>
            <person name="Chen Y.-Y."/>
            <person name="Wu W.-L."/>
            <person name="Hsu J.-L."/>
            <person name="Lin Y.-F."/>
            <person name="Huang M.-D."/>
            <person name="Li C.-Y."/>
            <person name="Huang L."/>
            <person name="Wang Z.-W."/>
            <person name="Zhao X."/>
            <person name="Zhong W.-Y."/>
            <person name="Peng D.-H."/>
            <person name="Ahmad S."/>
            <person name="Lan S."/>
            <person name="Zhang J.-S."/>
            <person name="Tsai W.-C."/>
            <person name="Van De Peer Y."/>
            <person name="Liu Z.-J."/>
        </authorList>
    </citation>
    <scope>NUCLEOTIDE SEQUENCE</scope>
    <source>
        <strain evidence="6">CP</strain>
        <tissue evidence="6">Leaves</tissue>
    </source>
</reference>
<dbReference type="InterPro" id="IPR050148">
    <property type="entry name" value="Terpene_synthase-like"/>
</dbReference>
<dbReference type="Pfam" id="PF03936">
    <property type="entry name" value="Terpene_synth_C"/>
    <property type="match status" value="1"/>
</dbReference>
<dbReference type="GO" id="GO:0010333">
    <property type="term" value="F:terpene synthase activity"/>
    <property type="evidence" value="ECO:0007669"/>
    <property type="project" value="InterPro"/>
</dbReference>
<protein>
    <submittedName>
        <fullName evidence="6">Uncharacterized protein</fullName>
    </submittedName>
</protein>
<dbReference type="GO" id="GO:0016102">
    <property type="term" value="P:diterpenoid biosynthetic process"/>
    <property type="evidence" value="ECO:0007669"/>
    <property type="project" value="InterPro"/>
</dbReference>
<evidence type="ECO:0000259" key="5">
    <source>
        <dbReference type="Pfam" id="PF03936"/>
    </source>
</evidence>
<evidence type="ECO:0000313" key="7">
    <source>
        <dbReference type="Proteomes" id="UP001180020"/>
    </source>
</evidence>
<dbReference type="PANTHER" id="PTHR31225:SF252">
    <property type="entry name" value="TERPENE SYNTHASE 12-RELATED"/>
    <property type="match status" value="1"/>
</dbReference>
<dbReference type="EMBL" id="JAUJYO010000022">
    <property type="protein sequence ID" value="KAK1282866.1"/>
    <property type="molecule type" value="Genomic_DNA"/>
</dbReference>
<dbReference type="InterPro" id="IPR034741">
    <property type="entry name" value="Terpene_cyclase-like_1_C"/>
</dbReference>
<dbReference type="GO" id="GO:0000287">
    <property type="term" value="F:magnesium ion binding"/>
    <property type="evidence" value="ECO:0007669"/>
    <property type="project" value="InterPro"/>
</dbReference>
<evidence type="ECO:0000256" key="3">
    <source>
        <dbReference type="ARBA" id="ARBA00022842"/>
    </source>
</evidence>
<evidence type="ECO:0000256" key="2">
    <source>
        <dbReference type="ARBA" id="ARBA00022723"/>
    </source>
</evidence>
<dbReference type="InterPro" id="IPR005630">
    <property type="entry name" value="Terpene_synthase_metal-bd"/>
</dbReference>
<dbReference type="InterPro" id="IPR008949">
    <property type="entry name" value="Isoprenoid_synthase_dom_sf"/>
</dbReference>
<evidence type="ECO:0000256" key="1">
    <source>
        <dbReference type="ARBA" id="ARBA00001946"/>
    </source>
</evidence>
<dbReference type="PANTHER" id="PTHR31225">
    <property type="entry name" value="OS04G0344100 PROTEIN-RELATED"/>
    <property type="match status" value="1"/>
</dbReference>
<dbReference type="Gene3D" id="1.10.600.10">
    <property type="entry name" value="Farnesyl Diphosphate Synthase"/>
    <property type="match status" value="1"/>
</dbReference>
<dbReference type="InterPro" id="IPR001906">
    <property type="entry name" value="Terpene_synth_N"/>
</dbReference>
<dbReference type="CDD" id="cd00684">
    <property type="entry name" value="Terpene_cyclase_plant_C1"/>
    <property type="match status" value="1"/>
</dbReference>
<reference evidence="6" key="1">
    <citation type="journal article" date="2023" name="Nat. Commun.">
        <title>Diploid and tetraploid genomes of Acorus and the evolution of monocots.</title>
        <authorList>
            <person name="Ma L."/>
            <person name="Liu K.W."/>
            <person name="Li Z."/>
            <person name="Hsiao Y.Y."/>
            <person name="Qi Y."/>
            <person name="Fu T."/>
            <person name="Tang G.D."/>
            <person name="Zhang D."/>
            <person name="Sun W.H."/>
            <person name="Liu D.K."/>
            <person name="Li Y."/>
            <person name="Chen G.Z."/>
            <person name="Liu X.D."/>
            <person name="Liao X.Y."/>
            <person name="Jiang Y.T."/>
            <person name="Yu X."/>
            <person name="Hao Y."/>
            <person name="Huang J."/>
            <person name="Zhao X.W."/>
            <person name="Ke S."/>
            <person name="Chen Y.Y."/>
            <person name="Wu W.L."/>
            <person name="Hsu J.L."/>
            <person name="Lin Y.F."/>
            <person name="Huang M.D."/>
            <person name="Li C.Y."/>
            <person name="Huang L."/>
            <person name="Wang Z.W."/>
            <person name="Zhao X."/>
            <person name="Zhong W.Y."/>
            <person name="Peng D.H."/>
            <person name="Ahmad S."/>
            <person name="Lan S."/>
            <person name="Zhang J.S."/>
            <person name="Tsai W.C."/>
            <person name="Van de Peer Y."/>
            <person name="Liu Z.J."/>
        </authorList>
    </citation>
    <scope>NUCLEOTIDE SEQUENCE</scope>
    <source>
        <strain evidence="6">CP</strain>
    </source>
</reference>
<feature type="domain" description="Terpene synthase N-terminal" evidence="4">
    <location>
        <begin position="12"/>
        <end position="80"/>
    </location>
</feature>